<dbReference type="EMBL" id="BMLT01000008">
    <property type="protein sequence ID" value="GGO84879.1"/>
    <property type="molecule type" value="Genomic_DNA"/>
</dbReference>
<dbReference type="InterPro" id="IPR036679">
    <property type="entry name" value="FlgN-like_sf"/>
</dbReference>
<evidence type="ECO:0008006" key="6">
    <source>
        <dbReference type="Google" id="ProtNLM"/>
    </source>
</evidence>
<keyword evidence="5" id="KW-1185">Reference proteome</keyword>
<evidence type="ECO:0000256" key="1">
    <source>
        <dbReference type="ARBA" id="ARBA00002397"/>
    </source>
</evidence>
<sequence length="161" mass="17518">MSSSAAESFTTLARRGSAVLADLRAQLDAELAALQRQDLDALRGSTDAKQHLLAQFSEINRERTALLSGCGIEASGAAVSTWLNSLPEPQRPVADEAWQQLQQDLEEISRLNLRNEQVIVRNSRNNEQLLNLLRGQNPAQTLYNATGTKGPAAAQKRIGKA</sequence>
<dbReference type="InterPro" id="IPR007809">
    <property type="entry name" value="FlgN-like"/>
</dbReference>
<comment type="similarity">
    <text evidence="2">Belongs to the FlgN family.</text>
</comment>
<dbReference type="GO" id="GO:0044780">
    <property type="term" value="P:bacterial-type flagellum assembly"/>
    <property type="evidence" value="ECO:0007669"/>
    <property type="project" value="InterPro"/>
</dbReference>
<reference evidence="4 5" key="1">
    <citation type="journal article" date="2014" name="Int. J. Syst. Evol. Microbiol.">
        <title>Complete genome sequence of Corynebacterium casei LMG S-19264T (=DSM 44701T), isolated from a smear-ripened cheese.</title>
        <authorList>
            <consortium name="US DOE Joint Genome Institute (JGI-PGF)"/>
            <person name="Walter F."/>
            <person name="Albersmeier A."/>
            <person name="Kalinowski J."/>
            <person name="Ruckert C."/>
        </authorList>
    </citation>
    <scope>NUCLEOTIDE SEQUENCE [LARGE SCALE GENOMIC DNA]</scope>
    <source>
        <strain evidence="4 5">CGMCC 1.7286</strain>
    </source>
</reference>
<comment type="function">
    <text evidence="1">Required for the efficient initiation of filament assembly.</text>
</comment>
<dbReference type="Pfam" id="PF05130">
    <property type="entry name" value="FlgN"/>
    <property type="match status" value="1"/>
</dbReference>
<dbReference type="AlphaFoldDB" id="A0A917ZLS1"/>
<evidence type="ECO:0000313" key="4">
    <source>
        <dbReference type="EMBL" id="GGO84879.1"/>
    </source>
</evidence>
<organism evidence="4 5">
    <name type="scientific">Marinobacterium nitratireducens</name>
    <dbReference type="NCBI Taxonomy" id="518897"/>
    <lineage>
        <taxon>Bacteria</taxon>
        <taxon>Pseudomonadati</taxon>
        <taxon>Pseudomonadota</taxon>
        <taxon>Gammaproteobacteria</taxon>
        <taxon>Oceanospirillales</taxon>
        <taxon>Oceanospirillaceae</taxon>
        <taxon>Marinobacterium</taxon>
    </lineage>
</organism>
<comment type="caution">
    <text evidence="4">The sequence shown here is derived from an EMBL/GenBank/DDBJ whole genome shotgun (WGS) entry which is preliminary data.</text>
</comment>
<name>A0A917ZLS1_9GAMM</name>
<dbReference type="Proteomes" id="UP000599578">
    <property type="component" value="Unassembled WGS sequence"/>
</dbReference>
<keyword evidence="3" id="KW-1005">Bacterial flagellum biogenesis</keyword>
<dbReference type="RefSeq" id="WP_188861619.1">
    <property type="nucleotide sequence ID" value="NZ_BMLT01000008.1"/>
</dbReference>
<evidence type="ECO:0000256" key="2">
    <source>
        <dbReference type="ARBA" id="ARBA00007703"/>
    </source>
</evidence>
<protein>
    <recommendedName>
        <fullName evidence="6">Flagellar biosynthesis protein FlgN</fullName>
    </recommendedName>
</protein>
<dbReference type="SUPFAM" id="SSF140566">
    <property type="entry name" value="FlgN-like"/>
    <property type="match status" value="1"/>
</dbReference>
<dbReference type="Gene3D" id="1.20.58.300">
    <property type="entry name" value="FlgN-like"/>
    <property type="match status" value="1"/>
</dbReference>
<evidence type="ECO:0000256" key="3">
    <source>
        <dbReference type="ARBA" id="ARBA00022795"/>
    </source>
</evidence>
<gene>
    <name evidence="4" type="ORF">GCM10011348_32130</name>
</gene>
<accession>A0A917ZLS1</accession>
<evidence type="ECO:0000313" key="5">
    <source>
        <dbReference type="Proteomes" id="UP000599578"/>
    </source>
</evidence>
<proteinExistence type="inferred from homology"/>